<organism evidence="4 5">
    <name type="scientific">Anaerosolibacter carboniphilus</name>
    <dbReference type="NCBI Taxonomy" id="1417629"/>
    <lineage>
        <taxon>Bacteria</taxon>
        <taxon>Bacillati</taxon>
        <taxon>Bacillota</taxon>
        <taxon>Clostridia</taxon>
        <taxon>Peptostreptococcales</taxon>
        <taxon>Thermotaleaceae</taxon>
        <taxon>Anaerosolibacter</taxon>
    </lineage>
</organism>
<dbReference type="InterPro" id="IPR050639">
    <property type="entry name" value="SSR_resolvase"/>
</dbReference>
<dbReference type="CDD" id="cd00338">
    <property type="entry name" value="Ser_Recombinase"/>
    <property type="match status" value="1"/>
</dbReference>
<dbReference type="AlphaFoldDB" id="A0A841KWG1"/>
<feature type="coiled-coil region" evidence="1">
    <location>
        <begin position="381"/>
        <end position="408"/>
    </location>
</feature>
<evidence type="ECO:0000313" key="4">
    <source>
        <dbReference type="EMBL" id="MBB6216588.1"/>
    </source>
</evidence>
<dbReference type="EMBL" id="JACHEN010000016">
    <property type="protein sequence ID" value="MBB6216588.1"/>
    <property type="molecule type" value="Genomic_DNA"/>
</dbReference>
<sequence>MEKVCIYLRKSRADIEAETRGEGETLRKHRQYLIRFAQEKKLDIIEIKEEIVSGESLVHRPEMLALLQEVEAGKYEAVLCMDMDRLGRGNMQEQGLILDTFKKSATKIITPRKVYDLQNEFDEEYSEFEAFMARKELKIINRRLQRGRLRSIEEGNYLSPVPPYGYDIHYRDKYRSLMPNEEQALVVKIIFDWYTNLQIGANKIAARLSEFGYQTSTGKTWSPSAVLNILKNPIYIGQITWKKREIKKSTKQGKKKDSRLRLKDDWLIAEGRHPPLVSKETFERAQSILKGRTHAPFSDNHQLVNPLAGLIRCGVCGTSMILRTYKNKDSQLMCYNHCNNKSSKFIYVEHHLIEALRLWLSEYPFQWNRINGMSDHSQNTIDLHNNIMKTIEGNLRDLRNQKENIYDLLEKQIYDVETFTSRVDYLTARIHALEKKLFTARIEFQKLKDSVEASTSMEISTLLDVYLQCQNPEKKNRFLKSILSHCIYHKDKRHRDDQFTLILYPKLPKELE</sequence>
<dbReference type="Pfam" id="PF07508">
    <property type="entry name" value="Recombinase"/>
    <property type="match status" value="1"/>
</dbReference>
<proteinExistence type="predicted"/>
<dbReference type="Pfam" id="PF13408">
    <property type="entry name" value="Zn_ribbon_recom"/>
    <property type="match status" value="1"/>
</dbReference>
<keyword evidence="5" id="KW-1185">Reference proteome</keyword>
<accession>A0A841KWG1</accession>
<dbReference type="Gene3D" id="3.90.1750.20">
    <property type="entry name" value="Putative Large Serine Recombinase, Chain B, Domain 2"/>
    <property type="match status" value="1"/>
</dbReference>
<dbReference type="SUPFAM" id="SSF53041">
    <property type="entry name" value="Resolvase-like"/>
    <property type="match status" value="1"/>
</dbReference>
<dbReference type="PANTHER" id="PTHR30461:SF23">
    <property type="entry name" value="DNA RECOMBINASE-RELATED"/>
    <property type="match status" value="1"/>
</dbReference>
<dbReference type="InterPro" id="IPR006119">
    <property type="entry name" value="Resolv_N"/>
</dbReference>
<dbReference type="PANTHER" id="PTHR30461">
    <property type="entry name" value="DNA-INVERTASE FROM LAMBDOID PROPHAGE"/>
    <property type="match status" value="1"/>
</dbReference>
<dbReference type="Proteomes" id="UP000579281">
    <property type="component" value="Unassembled WGS sequence"/>
</dbReference>
<dbReference type="GO" id="GO:0003677">
    <property type="term" value="F:DNA binding"/>
    <property type="evidence" value="ECO:0007669"/>
    <property type="project" value="InterPro"/>
</dbReference>
<dbReference type="InterPro" id="IPR038109">
    <property type="entry name" value="DNA_bind_recomb_sf"/>
</dbReference>
<evidence type="ECO:0000259" key="3">
    <source>
        <dbReference type="PROSITE" id="PS51737"/>
    </source>
</evidence>
<feature type="domain" description="Recombinase" evidence="3">
    <location>
        <begin position="163"/>
        <end position="295"/>
    </location>
</feature>
<dbReference type="PROSITE" id="PS51736">
    <property type="entry name" value="RECOMBINASES_3"/>
    <property type="match status" value="1"/>
</dbReference>
<feature type="domain" description="Resolvase/invertase-type recombinase catalytic" evidence="2">
    <location>
        <begin position="3"/>
        <end position="155"/>
    </location>
</feature>
<dbReference type="InterPro" id="IPR025827">
    <property type="entry name" value="Zn_ribbon_recom_dom"/>
</dbReference>
<evidence type="ECO:0000256" key="1">
    <source>
        <dbReference type="SAM" id="Coils"/>
    </source>
</evidence>
<evidence type="ECO:0000259" key="2">
    <source>
        <dbReference type="PROSITE" id="PS51736"/>
    </source>
</evidence>
<evidence type="ECO:0000313" key="5">
    <source>
        <dbReference type="Proteomes" id="UP000579281"/>
    </source>
</evidence>
<comment type="caution">
    <text evidence="4">The sequence shown here is derived from an EMBL/GenBank/DDBJ whole genome shotgun (WGS) entry which is preliminary data.</text>
</comment>
<dbReference type="RefSeq" id="WP_184311118.1">
    <property type="nucleotide sequence ID" value="NZ_JACHEN010000016.1"/>
</dbReference>
<dbReference type="SMART" id="SM00857">
    <property type="entry name" value="Resolvase"/>
    <property type="match status" value="1"/>
</dbReference>
<protein>
    <submittedName>
        <fullName evidence="4">DNA invertase Pin-like site-specific DNA recombinase</fullName>
    </submittedName>
</protein>
<dbReference type="PROSITE" id="PS51737">
    <property type="entry name" value="RECOMBINASE_DNA_BIND"/>
    <property type="match status" value="1"/>
</dbReference>
<reference evidence="4 5" key="1">
    <citation type="submission" date="2020-08" db="EMBL/GenBank/DDBJ databases">
        <title>Genomic Encyclopedia of Type Strains, Phase IV (KMG-IV): sequencing the most valuable type-strain genomes for metagenomic binning, comparative biology and taxonomic classification.</title>
        <authorList>
            <person name="Goeker M."/>
        </authorList>
    </citation>
    <scope>NUCLEOTIDE SEQUENCE [LARGE SCALE GENOMIC DNA]</scope>
    <source>
        <strain evidence="4 5">DSM 103526</strain>
    </source>
</reference>
<dbReference type="GO" id="GO:0000150">
    <property type="term" value="F:DNA strand exchange activity"/>
    <property type="evidence" value="ECO:0007669"/>
    <property type="project" value="InterPro"/>
</dbReference>
<dbReference type="Gene3D" id="3.40.50.1390">
    <property type="entry name" value="Resolvase, N-terminal catalytic domain"/>
    <property type="match status" value="1"/>
</dbReference>
<dbReference type="Pfam" id="PF00239">
    <property type="entry name" value="Resolvase"/>
    <property type="match status" value="1"/>
</dbReference>
<name>A0A841KWG1_9FIRM</name>
<keyword evidence="1" id="KW-0175">Coiled coil</keyword>
<dbReference type="InterPro" id="IPR011109">
    <property type="entry name" value="DNA_bind_recombinase_dom"/>
</dbReference>
<dbReference type="InterPro" id="IPR036162">
    <property type="entry name" value="Resolvase-like_N_sf"/>
</dbReference>
<gene>
    <name evidence="4" type="ORF">HNQ80_002692</name>
</gene>